<keyword evidence="1" id="KW-0732">Signal</keyword>
<evidence type="ECO:0000259" key="2">
    <source>
        <dbReference type="SMART" id="SM00245"/>
    </source>
</evidence>
<name>A0A923TAR3_9BACT</name>
<sequence>MRRFFLSFLALFLLVSPLTAQEWNNLDFALPDLAGWKSLRMINPPQTVEKEGSSGRSLHITAPFSAYESGAVCQTVALPRVPEVAIFRLTGRIRTQGVQGNGASLYAYGRVDGQALNYTESAAIRGDAPWTAVRLDFIADDRIDSVRIGCQLTGGDGSAWFSDLTWQALPAPADVSLEPAARSYLDTFFHLVSQQVLYRERFDWTALRRTADRLAAGATTPAETYPAIRYILGRVNKHSGFIDPATAAAWAGTGDGEEETSELQPIEQATGKRLASGIAYLRIPHVNSGHEPTLRNFADSVRNLIVRLDGPNTKGWIVDLRENTGGNCWPMLTGLHPLLPDGPLGYFMAPDGSEATAWIKKKDKIFLDTSEMGQLSKGKYRLHRPKPRIAVLTSGQTTSSGEVVAVAFHGRKNFRSFGAPTGGYSTANSMFPMPDGALLNLTISVYANHLKKAFGAEITPDEVAEDALAAAERWLLQQ</sequence>
<keyword evidence="4" id="KW-1185">Reference proteome</keyword>
<dbReference type="RefSeq" id="WP_187468752.1">
    <property type="nucleotide sequence ID" value="NZ_JACSIT010000154.1"/>
</dbReference>
<dbReference type="GO" id="GO:0004175">
    <property type="term" value="F:endopeptidase activity"/>
    <property type="evidence" value="ECO:0007669"/>
    <property type="project" value="TreeGrafter"/>
</dbReference>
<organism evidence="3 4">
    <name type="scientific">Neolewinella lacunae</name>
    <dbReference type="NCBI Taxonomy" id="1517758"/>
    <lineage>
        <taxon>Bacteria</taxon>
        <taxon>Pseudomonadati</taxon>
        <taxon>Bacteroidota</taxon>
        <taxon>Saprospiria</taxon>
        <taxon>Saprospirales</taxon>
        <taxon>Lewinellaceae</taxon>
        <taxon>Neolewinella</taxon>
    </lineage>
</organism>
<dbReference type="Pfam" id="PF03572">
    <property type="entry name" value="Peptidase_S41"/>
    <property type="match status" value="1"/>
</dbReference>
<dbReference type="GO" id="GO:0007165">
    <property type="term" value="P:signal transduction"/>
    <property type="evidence" value="ECO:0007669"/>
    <property type="project" value="TreeGrafter"/>
</dbReference>
<dbReference type="PANTHER" id="PTHR32060:SF30">
    <property type="entry name" value="CARBOXY-TERMINAL PROCESSING PROTEASE CTPA"/>
    <property type="match status" value="1"/>
</dbReference>
<evidence type="ECO:0000313" key="4">
    <source>
        <dbReference type="Proteomes" id="UP000650081"/>
    </source>
</evidence>
<evidence type="ECO:0000313" key="3">
    <source>
        <dbReference type="EMBL" id="MBC6996744.1"/>
    </source>
</evidence>
<dbReference type="PANTHER" id="PTHR32060">
    <property type="entry name" value="TAIL-SPECIFIC PROTEASE"/>
    <property type="match status" value="1"/>
</dbReference>
<protein>
    <submittedName>
        <fullName evidence="3">S41 family peptidase</fullName>
    </submittedName>
</protein>
<dbReference type="SUPFAM" id="SSF52096">
    <property type="entry name" value="ClpP/crotonase"/>
    <property type="match status" value="1"/>
</dbReference>
<dbReference type="Proteomes" id="UP000650081">
    <property type="component" value="Unassembled WGS sequence"/>
</dbReference>
<dbReference type="Gene3D" id="2.60.120.260">
    <property type="entry name" value="Galactose-binding domain-like"/>
    <property type="match status" value="1"/>
</dbReference>
<dbReference type="GO" id="GO:0006508">
    <property type="term" value="P:proteolysis"/>
    <property type="evidence" value="ECO:0007669"/>
    <property type="project" value="InterPro"/>
</dbReference>
<dbReference type="CDD" id="cd06567">
    <property type="entry name" value="Peptidase_S41"/>
    <property type="match status" value="1"/>
</dbReference>
<accession>A0A923TAR3</accession>
<dbReference type="GO" id="GO:0008236">
    <property type="term" value="F:serine-type peptidase activity"/>
    <property type="evidence" value="ECO:0007669"/>
    <property type="project" value="InterPro"/>
</dbReference>
<dbReference type="InterPro" id="IPR005151">
    <property type="entry name" value="Tail-specific_protease"/>
</dbReference>
<dbReference type="SMART" id="SM00245">
    <property type="entry name" value="TSPc"/>
    <property type="match status" value="1"/>
</dbReference>
<dbReference type="EMBL" id="JACSIT010000154">
    <property type="protein sequence ID" value="MBC6996744.1"/>
    <property type="molecule type" value="Genomic_DNA"/>
</dbReference>
<feature type="chain" id="PRO_5037012420" evidence="1">
    <location>
        <begin position="21"/>
        <end position="478"/>
    </location>
</feature>
<dbReference type="AlphaFoldDB" id="A0A923TAR3"/>
<dbReference type="Gene3D" id="3.90.226.10">
    <property type="entry name" value="2-enoyl-CoA Hydratase, Chain A, domain 1"/>
    <property type="match status" value="1"/>
</dbReference>
<gene>
    <name evidence="3" type="ORF">H9S92_21405</name>
</gene>
<dbReference type="InterPro" id="IPR029045">
    <property type="entry name" value="ClpP/crotonase-like_dom_sf"/>
</dbReference>
<proteinExistence type="predicted"/>
<comment type="caution">
    <text evidence="3">The sequence shown here is derived from an EMBL/GenBank/DDBJ whole genome shotgun (WGS) entry which is preliminary data.</text>
</comment>
<reference evidence="3" key="1">
    <citation type="submission" date="2020-08" db="EMBL/GenBank/DDBJ databases">
        <title>Lewinella bacteria from marine environments.</title>
        <authorList>
            <person name="Zhong Y."/>
        </authorList>
    </citation>
    <scope>NUCLEOTIDE SEQUENCE</scope>
    <source>
        <strain evidence="3">KCTC 42187</strain>
    </source>
</reference>
<feature type="domain" description="Tail specific protease" evidence="2">
    <location>
        <begin position="220"/>
        <end position="465"/>
    </location>
</feature>
<evidence type="ECO:0000256" key="1">
    <source>
        <dbReference type="SAM" id="SignalP"/>
    </source>
</evidence>
<feature type="signal peptide" evidence="1">
    <location>
        <begin position="1"/>
        <end position="20"/>
    </location>
</feature>
<dbReference type="GO" id="GO:0030288">
    <property type="term" value="C:outer membrane-bounded periplasmic space"/>
    <property type="evidence" value="ECO:0007669"/>
    <property type="project" value="TreeGrafter"/>
</dbReference>